<feature type="domain" description="Ubiquitin-like" evidence="2">
    <location>
        <begin position="838"/>
        <end position="899"/>
    </location>
</feature>
<gene>
    <name evidence="3" type="ORF">MAR_010247</name>
</gene>
<evidence type="ECO:0000256" key="1">
    <source>
        <dbReference type="SAM" id="MobiDB-lite"/>
    </source>
</evidence>
<organism evidence="3 4">
    <name type="scientific">Mya arenaria</name>
    <name type="common">Soft-shell clam</name>
    <dbReference type="NCBI Taxonomy" id="6604"/>
    <lineage>
        <taxon>Eukaryota</taxon>
        <taxon>Metazoa</taxon>
        <taxon>Spiralia</taxon>
        <taxon>Lophotrochozoa</taxon>
        <taxon>Mollusca</taxon>
        <taxon>Bivalvia</taxon>
        <taxon>Autobranchia</taxon>
        <taxon>Heteroconchia</taxon>
        <taxon>Euheterodonta</taxon>
        <taxon>Imparidentia</taxon>
        <taxon>Neoheterodontei</taxon>
        <taxon>Myida</taxon>
        <taxon>Myoidea</taxon>
        <taxon>Myidae</taxon>
        <taxon>Mya</taxon>
    </lineage>
</organism>
<dbReference type="InterPro" id="IPR000626">
    <property type="entry name" value="Ubiquitin-like_dom"/>
</dbReference>
<feature type="region of interest" description="Disordered" evidence="1">
    <location>
        <begin position="1500"/>
        <end position="1519"/>
    </location>
</feature>
<dbReference type="CDD" id="cd17039">
    <property type="entry name" value="Ubl_ubiquitin_like"/>
    <property type="match status" value="1"/>
</dbReference>
<feature type="compositionally biased region" description="Basic residues" evidence="1">
    <location>
        <begin position="1386"/>
        <end position="1398"/>
    </location>
</feature>
<reference evidence="3" key="1">
    <citation type="submission" date="2022-11" db="EMBL/GenBank/DDBJ databases">
        <title>Centuries of genome instability and evolution in soft-shell clam transmissible cancer (bioRxiv).</title>
        <authorList>
            <person name="Hart S.F.M."/>
            <person name="Yonemitsu M.A."/>
            <person name="Giersch R.M."/>
            <person name="Beal B.F."/>
            <person name="Arriagada G."/>
            <person name="Davis B.W."/>
            <person name="Ostrander E.A."/>
            <person name="Goff S.P."/>
            <person name="Metzger M.J."/>
        </authorList>
    </citation>
    <scope>NUCLEOTIDE SEQUENCE</scope>
    <source>
        <strain evidence="3">MELC-2E11</strain>
        <tissue evidence="3">Siphon/mantle</tissue>
    </source>
</reference>
<dbReference type="InterPro" id="IPR050158">
    <property type="entry name" value="Ubiquitin_ubiquitin-like"/>
</dbReference>
<evidence type="ECO:0000259" key="2">
    <source>
        <dbReference type="Pfam" id="PF00240"/>
    </source>
</evidence>
<evidence type="ECO:0000313" key="4">
    <source>
        <dbReference type="Proteomes" id="UP001164746"/>
    </source>
</evidence>
<dbReference type="Proteomes" id="UP001164746">
    <property type="component" value="Chromosome 4"/>
</dbReference>
<sequence length="1519" mass="171371">MGYKLKQQLLAYSPIIGELPSSTGGFQASLQESAITSLTCSGPSGAPGLTILILHGDDVFPAVSALCLWYLKTCIFIRVLCDSLSETSYTTETSQYKSEQRCSTHTLLTGLPPLVHVTVGVGAPVMPRLTLGRFGCDGFGGHGWTRWSGLINGSHTVLVFLVGSHLRVLKLGDLHWRLGNLRVILITPCKLLTLTQRLLLGSLRSTSYPVIGAPPSFSGGSQRIVMWSRSCSFTDGWPASPNGFFAVMGSESSRGSESPLGLSAMTRNLYLCPSSSLGTSSSGLRVVFTVSQRPFSMSIFSTRYLKVSTYSIGTPPSSSGACQPSLALFFVTSVTSRGPFGFDVFCNTKYFVNVNTIPPTEHNNFHLSRVLPMFVLNGDLVNASVLPGTFLTPDNIGGGFSNEVDWEAEALANLDPHRLQIHMFAHTPWVLGENFIISLEPITLSHLIDSGNTECVLVAFLQVGNIYFNVICVTHLQRKPSFLAGLLHLNNIVSDGSSTIIIWSVPEKGSPTSFKHLKSLFPHTHDDDINGDLLSADLILQGDAVLAGVTPNNTRDTQQLTFHEKSGSCFLALHLTCIFALVPTATVLDSQPSLEVVLHKLVFTARFELLSANNRTGGERSVVHTITFEVTGGDGFSDGDLALVETLVILAHLGETQDAPVFSATDFCLTLFILKQQRCARQESATMSLRVASGLYRQTDSMLYRDMVAPGYNFQVDAMESASDSDFDDSDESLELLTDFDNIDVNGFLGRAIAVWSYNNLDSLLIFTPLPNDTLWHVTQYVESKFPFNRSTEKIMIMEPGERTPRETKDIYELRQGSVVMVMPKKNINLTVEINQLKLTFPISADLMCTVYEVKSYIKQVKGISIDQQDILFKDKVLENCRRLYEYRVKNAATMHVLIQVHFDLLINVETFWGKTYRLYIDRCSTGSDIIYRVFGRTFSRHGTKQVTVHELYVPIHVLVFQHNRKSLHWDYCLGFYGIKNADTLVLNTVGRHNDMNMQTLLVITELGENFEVMVSQFDRWSVVAFMVHGYSDVPVDLIRLYKKEVQMDLTKVIGSQAKNTVIMMNITMTNIDKDMLFGIPVKVSVGHNVIENLKILPSKRVKDVKDRLEDVGVPNASMYELCTNNFKLPDHALLQHVIKDFEKVLHLKVERYPVFLHAPDGVIYKTMVDVNQDMKQLHYKIEMKSGHAISSCRLIMCGQQLRLSDNAILYENGITIRNSIFIETASMFDTFFITSGRNLIKMRVPETPTSDMIKRSVWTARNIPEGSITCLQTFLFWFYSPRVNRKFALPRRRKKRIHLPAANEPLHLYSDRPEKKELVRVYNKTGQDNKKHKSDMYVPSLTKEATMEEETETQRTWPISLQRPVRPKRDVEDWINTTVYEPKINRQHIRTPTRKKPARQDRNPEPQKTKGRIPHISHHMVPRWINELHKTDTQGILATDRDGTVYRTIPKQMPYDNMLQNNKSQDKKKKKKVHNQGDATTAKYMRTKRYFDRQELVFPENGDSDEENVYDRPHIVLH</sequence>
<feature type="compositionally biased region" description="Basic and acidic residues" evidence="1">
    <location>
        <begin position="1399"/>
        <end position="1409"/>
    </location>
</feature>
<evidence type="ECO:0000313" key="3">
    <source>
        <dbReference type="EMBL" id="WAR03689.1"/>
    </source>
</evidence>
<feature type="region of interest" description="Disordered" evidence="1">
    <location>
        <begin position="1457"/>
        <end position="1482"/>
    </location>
</feature>
<dbReference type="Pfam" id="PF00240">
    <property type="entry name" value="ubiquitin"/>
    <property type="match status" value="1"/>
</dbReference>
<protein>
    <submittedName>
        <fullName evidence="3">UBIQP-like protein</fullName>
    </submittedName>
</protein>
<feature type="compositionally biased region" description="Basic and acidic residues" evidence="1">
    <location>
        <begin position="1510"/>
        <end position="1519"/>
    </location>
</feature>
<keyword evidence="4" id="KW-1185">Reference proteome</keyword>
<dbReference type="SUPFAM" id="SSF54236">
    <property type="entry name" value="Ubiquitin-like"/>
    <property type="match status" value="1"/>
</dbReference>
<feature type="region of interest" description="Disordered" evidence="1">
    <location>
        <begin position="1386"/>
        <end position="1413"/>
    </location>
</feature>
<proteinExistence type="predicted"/>
<dbReference type="InterPro" id="IPR029071">
    <property type="entry name" value="Ubiquitin-like_domsf"/>
</dbReference>
<dbReference type="EMBL" id="CP111015">
    <property type="protein sequence ID" value="WAR03689.1"/>
    <property type="molecule type" value="Genomic_DNA"/>
</dbReference>
<dbReference type="PANTHER" id="PTHR10666">
    <property type="entry name" value="UBIQUITIN"/>
    <property type="match status" value="1"/>
</dbReference>
<accession>A0ABY7E3A7</accession>
<dbReference type="Gene3D" id="3.10.20.90">
    <property type="entry name" value="Phosphatidylinositol 3-kinase Catalytic Subunit, Chain A, domain 1"/>
    <property type="match status" value="1"/>
</dbReference>
<name>A0ABY7E3A7_MYAAR</name>